<evidence type="ECO:0000256" key="1">
    <source>
        <dbReference type="SAM" id="Phobius"/>
    </source>
</evidence>
<sequence length="124" mass="14483">MTPPFIKCFSDTLQRNLLTCHSTWYLSPFLGQTKSIYVLMYSNVAILFLNLVPANTLIFKISPSTTGKRHFCEQRWTPPTEEFECHLLKGYIFHSRYTSQASQQLYSPLAVRVVTRHRRQHGLM</sequence>
<keyword evidence="1" id="KW-0812">Transmembrane</keyword>
<gene>
    <name evidence="2" type="ORF">mRhiFer1_010262</name>
</gene>
<proteinExistence type="predicted"/>
<dbReference type="EMBL" id="JACAGC010000009">
    <property type="protein sequence ID" value="KAF6344886.1"/>
    <property type="molecule type" value="Genomic_DNA"/>
</dbReference>
<reference evidence="2 3" key="1">
    <citation type="journal article" date="2020" name="Nature">
        <title>Six reference-quality genomes reveal evolution of bat adaptations.</title>
        <authorList>
            <person name="Jebb D."/>
            <person name="Huang Z."/>
            <person name="Pippel M."/>
            <person name="Hughes G.M."/>
            <person name="Lavrichenko K."/>
            <person name="Devanna P."/>
            <person name="Winkler S."/>
            <person name="Jermiin L.S."/>
            <person name="Skirmuntt E.C."/>
            <person name="Katzourakis A."/>
            <person name="Burkitt-Gray L."/>
            <person name="Ray D.A."/>
            <person name="Sullivan K.A.M."/>
            <person name="Roscito J.G."/>
            <person name="Kirilenko B.M."/>
            <person name="Davalos L.M."/>
            <person name="Corthals A.P."/>
            <person name="Power M.L."/>
            <person name="Jones G."/>
            <person name="Ransome R.D."/>
            <person name="Dechmann D.K.N."/>
            <person name="Locatelli A.G."/>
            <person name="Puechmaille S.J."/>
            <person name="Fedrigo O."/>
            <person name="Jarvis E.D."/>
            <person name="Hiller M."/>
            <person name="Vernes S.C."/>
            <person name="Myers E.W."/>
            <person name="Teeling E.C."/>
        </authorList>
    </citation>
    <scope>NUCLEOTIDE SEQUENCE [LARGE SCALE GENOMIC DNA]</scope>
    <source>
        <strain evidence="2">MRhiFer1</strain>
        <tissue evidence="2">Lung</tissue>
    </source>
</reference>
<name>A0A7J7X643_RHIFE</name>
<evidence type="ECO:0000313" key="2">
    <source>
        <dbReference type="EMBL" id="KAF6344886.1"/>
    </source>
</evidence>
<evidence type="ECO:0000313" key="3">
    <source>
        <dbReference type="Proteomes" id="UP000585614"/>
    </source>
</evidence>
<feature type="transmembrane region" description="Helical" evidence="1">
    <location>
        <begin position="36"/>
        <end position="59"/>
    </location>
</feature>
<dbReference type="AlphaFoldDB" id="A0A7J7X643"/>
<organism evidence="2 3">
    <name type="scientific">Rhinolophus ferrumequinum</name>
    <name type="common">Greater horseshoe bat</name>
    <dbReference type="NCBI Taxonomy" id="59479"/>
    <lineage>
        <taxon>Eukaryota</taxon>
        <taxon>Metazoa</taxon>
        <taxon>Chordata</taxon>
        <taxon>Craniata</taxon>
        <taxon>Vertebrata</taxon>
        <taxon>Euteleostomi</taxon>
        <taxon>Mammalia</taxon>
        <taxon>Eutheria</taxon>
        <taxon>Laurasiatheria</taxon>
        <taxon>Chiroptera</taxon>
        <taxon>Yinpterochiroptera</taxon>
        <taxon>Rhinolophoidea</taxon>
        <taxon>Rhinolophidae</taxon>
        <taxon>Rhinolophinae</taxon>
        <taxon>Rhinolophus</taxon>
    </lineage>
</organism>
<comment type="caution">
    <text evidence="2">The sequence shown here is derived from an EMBL/GenBank/DDBJ whole genome shotgun (WGS) entry which is preliminary data.</text>
</comment>
<protein>
    <submittedName>
        <fullName evidence="2">Uncharacterized protein</fullName>
    </submittedName>
</protein>
<accession>A0A7J7X643</accession>
<dbReference type="Proteomes" id="UP000585614">
    <property type="component" value="Unassembled WGS sequence"/>
</dbReference>
<keyword evidence="1" id="KW-1133">Transmembrane helix</keyword>
<keyword evidence="1" id="KW-0472">Membrane</keyword>